<name>E5A9D8_LEPMJ</name>
<dbReference type="Proteomes" id="UP000002668">
    <property type="component" value="Genome"/>
</dbReference>
<dbReference type="PANTHER" id="PTHR37315:SF1">
    <property type="entry name" value="UPF0311 PROTEIN BLR7842"/>
    <property type="match status" value="1"/>
</dbReference>
<accession>E5A9D8</accession>
<dbReference type="VEuPathDB" id="FungiDB:LEMA_P014090.1"/>
<dbReference type="PANTHER" id="PTHR37315">
    <property type="entry name" value="UPF0311 PROTEIN BLR7842"/>
    <property type="match status" value="1"/>
</dbReference>
<dbReference type="OrthoDB" id="2544694at2759"/>
<evidence type="ECO:0008006" key="3">
    <source>
        <dbReference type="Google" id="ProtNLM"/>
    </source>
</evidence>
<reference evidence="2" key="1">
    <citation type="journal article" date="2011" name="Nat. Commun.">
        <title>Effector diversification within compartments of the Leptosphaeria maculans genome affected by Repeat-Induced Point mutations.</title>
        <authorList>
            <person name="Rouxel T."/>
            <person name="Grandaubert J."/>
            <person name="Hane J.K."/>
            <person name="Hoede C."/>
            <person name="van de Wouw A.P."/>
            <person name="Couloux A."/>
            <person name="Dominguez V."/>
            <person name="Anthouard V."/>
            <person name="Bally P."/>
            <person name="Bourras S."/>
            <person name="Cozijnsen A.J."/>
            <person name="Ciuffetti L.M."/>
            <person name="Degrave A."/>
            <person name="Dilmaghani A."/>
            <person name="Duret L."/>
            <person name="Fudal I."/>
            <person name="Goodwin S.B."/>
            <person name="Gout L."/>
            <person name="Glaser N."/>
            <person name="Linglin J."/>
            <person name="Kema G.H.J."/>
            <person name="Lapalu N."/>
            <person name="Lawrence C.B."/>
            <person name="May K."/>
            <person name="Meyer M."/>
            <person name="Ollivier B."/>
            <person name="Poulain J."/>
            <person name="Schoch C.L."/>
            <person name="Simon A."/>
            <person name="Spatafora J.W."/>
            <person name="Stachowiak A."/>
            <person name="Turgeon B.G."/>
            <person name="Tyler B.M."/>
            <person name="Vincent D."/>
            <person name="Weissenbach J."/>
            <person name="Amselem J."/>
            <person name="Quesneville H."/>
            <person name="Oliver R.P."/>
            <person name="Wincker P."/>
            <person name="Balesdent M.-H."/>
            <person name="Howlett B.J."/>
        </authorList>
    </citation>
    <scope>NUCLEOTIDE SEQUENCE [LARGE SCALE GENOMIC DNA]</scope>
    <source>
        <strain evidence="2">JN3 / isolate v23.1.3 / race Av1-4-5-6-7-8</strain>
    </source>
</reference>
<organism evidence="2">
    <name type="scientific">Leptosphaeria maculans (strain JN3 / isolate v23.1.3 / race Av1-4-5-6-7-8)</name>
    <name type="common">Blackleg fungus</name>
    <name type="synonym">Phoma lingam</name>
    <dbReference type="NCBI Taxonomy" id="985895"/>
    <lineage>
        <taxon>Eukaryota</taxon>
        <taxon>Fungi</taxon>
        <taxon>Dikarya</taxon>
        <taxon>Ascomycota</taxon>
        <taxon>Pezizomycotina</taxon>
        <taxon>Dothideomycetes</taxon>
        <taxon>Pleosporomycetidae</taxon>
        <taxon>Pleosporales</taxon>
        <taxon>Pleosporineae</taxon>
        <taxon>Leptosphaeriaceae</taxon>
        <taxon>Plenodomus</taxon>
        <taxon>Plenodomus lingam/Leptosphaeria maculans species complex</taxon>
    </lineage>
</organism>
<dbReference type="eggNOG" id="ENOG502SS11">
    <property type="taxonomic scope" value="Eukaryota"/>
</dbReference>
<protein>
    <recommendedName>
        <fullName evidence="3">DUF3237 domain-containing protein</fullName>
    </recommendedName>
</protein>
<dbReference type="STRING" id="985895.E5A9D8"/>
<keyword evidence="2" id="KW-1185">Reference proteome</keyword>
<evidence type="ECO:0000313" key="1">
    <source>
        <dbReference type="EMBL" id="CBY00279.1"/>
    </source>
</evidence>
<dbReference type="InterPro" id="IPR020915">
    <property type="entry name" value="UPF0311"/>
</dbReference>
<dbReference type="InParanoid" id="E5A9D8"/>
<proteinExistence type="predicted"/>
<sequence>MEALLGERFSLGPVPTGEERIVIPIVGGTFTGPRMSGTVLNLGADWRLTDTSGAFRPEARYNILTHDGSYITVQTAGMPAGPDGRAMVRGQFEAARNGPYAWLNDVVGVGVLRRNGTGSVEIEMWEASVG</sequence>
<dbReference type="Pfam" id="PF11578">
    <property type="entry name" value="DUF3237"/>
    <property type="match status" value="1"/>
</dbReference>
<dbReference type="GeneID" id="13293210"/>
<dbReference type="HOGENOM" id="CLU_096872_2_1_1"/>
<dbReference type="Gene3D" id="2.40.160.20">
    <property type="match status" value="1"/>
</dbReference>
<dbReference type="EMBL" id="FP929138">
    <property type="protein sequence ID" value="CBY00279.1"/>
    <property type="molecule type" value="Genomic_DNA"/>
</dbReference>
<evidence type="ECO:0000313" key="2">
    <source>
        <dbReference type="Proteomes" id="UP000002668"/>
    </source>
</evidence>
<dbReference type="AlphaFoldDB" id="E5A9D8"/>
<gene>
    <name evidence="1" type="ORF">LEMA_P014090.1</name>
</gene>